<dbReference type="GO" id="GO:0004674">
    <property type="term" value="F:protein serine/threonine kinase activity"/>
    <property type="evidence" value="ECO:0007669"/>
    <property type="project" value="UniProtKB-KW"/>
</dbReference>
<dbReference type="Pfam" id="PF00069">
    <property type="entry name" value="Pkinase"/>
    <property type="match status" value="2"/>
</dbReference>
<name>A0A0C3NM51_PHLG1</name>
<dbReference type="GO" id="GO:0005524">
    <property type="term" value="F:ATP binding"/>
    <property type="evidence" value="ECO:0007669"/>
    <property type="project" value="UniProtKB-KW"/>
</dbReference>
<organism evidence="9 10">
    <name type="scientific">Phlebiopsis gigantea (strain 11061_1 CR5-6)</name>
    <name type="common">White-rot fungus</name>
    <name type="synonym">Peniophora gigantea</name>
    <dbReference type="NCBI Taxonomy" id="745531"/>
    <lineage>
        <taxon>Eukaryota</taxon>
        <taxon>Fungi</taxon>
        <taxon>Dikarya</taxon>
        <taxon>Basidiomycota</taxon>
        <taxon>Agaricomycotina</taxon>
        <taxon>Agaricomycetes</taxon>
        <taxon>Polyporales</taxon>
        <taxon>Phanerochaetaceae</taxon>
        <taxon>Phlebiopsis</taxon>
    </lineage>
</organism>
<evidence type="ECO:0000256" key="3">
    <source>
        <dbReference type="ARBA" id="ARBA00022679"/>
    </source>
</evidence>
<reference evidence="9 10" key="1">
    <citation type="journal article" date="2014" name="PLoS Genet.">
        <title>Analysis of the Phlebiopsis gigantea genome, transcriptome and secretome provides insight into its pioneer colonization strategies of wood.</title>
        <authorList>
            <person name="Hori C."/>
            <person name="Ishida T."/>
            <person name="Igarashi K."/>
            <person name="Samejima M."/>
            <person name="Suzuki H."/>
            <person name="Master E."/>
            <person name="Ferreira P."/>
            <person name="Ruiz-Duenas F.J."/>
            <person name="Held B."/>
            <person name="Canessa P."/>
            <person name="Larrondo L.F."/>
            <person name="Schmoll M."/>
            <person name="Druzhinina I.S."/>
            <person name="Kubicek C.P."/>
            <person name="Gaskell J.A."/>
            <person name="Kersten P."/>
            <person name="St John F."/>
            <person name="Glasner J."/>
            <person name="Sabat G."/>
            <person name="Splinter BonDurant S."/>
            <person name="Syed K."/>
            <person name="Yadav J."/>
            <person name="Mgbeahuruike A.C."/>
            <person name="Kovalchuk A."/>
            <person name="Asiegbu F.O."/>
            <person name="Lackner G."/>
            <person name="Hoffmeister D."/>
            <person name="Rencoret J."/>
            <person name="Gutierrez A."/>
            <person name="Sun H."/>
            <person name="Lindquist E."/>
            <person name="Barry K."/>
            <person name="Riley R."/>
            <person name="Grigoriev I.V."/>
            <person name="Henrissat B."/>
            <person name="Kues U."/>
            <person name="Berka R.M."/>
            <person name="Martinez A.T."/>
            <person name="Covert S.F."/>
            <person name="Blanchette R.A."/>
            <person name="Cullen D."/>
        </authorList>
    </citation>
    <scope>NUCLEOTIDE SEQUENCE [LARGE SCALE GENOMIC DNA]</scope>
    <source>
        <strain evidence="9 10">11061_1 CR5-6</strain>
    </source>
</reference>
<feature type="non-terminal residue" evidence="9">
    <location>
        <position position="435"/>
    </location>
</feature>
<dbReference type="PANTHER" id="PTHR44167">
    <property type="entry name" value="OVARIAN-SPECIFIC SERINE/THREONINE-PROTEIN KINASE LOK-RELATED"/>
    <property type="match status" value="1"/>
</dbReference>
<evidence type="ECO:0000256" key="5">
    <source>
        <dbReference type="ARBA" id="ARBA00022777"/>
    </source>
</evidence>
<dbReference type="CDD" id="cd14019">
    <property type="entry name" value="STKc_Cdc7"/>
    <property type="match status" value="1"/>
</dbReference>
<dbReference type="Gene3D" id="3.30.200.20">
    <property type="entry name" value="Phosphorylase Kinase, domain 1"/>
    <property type="match status" value="1"/>
</dbReference>
<evidence type="ECO:0000256" key="2">
    <source>
        <dbReference type="ARBA" id="ARBA00022527"/>
    </source>
</evidence>
<dbReference type="SMART" id="SM00220">
    <property type="entry name" value="S_TKc"/>
    <property type="match status" value="1"/>
</dbReference>
<evidence type="ECO:0000256" key="7">
    <source>
        <dbReference type="SAM" id="MobiDB-lite"/>
    </source>
</evidence>
<dbReference type="SUPFAM" id="SSF56112">
    <property type="entry name" value="Protein kinase-like (PK-like)"/>
    <property type="match status" value="1"/>
</dbReference>
<evidence type="ECO:0000256" key="4">
    <source>
        <dbReference type="ARBA" id="ARBA00022741"/>
    </source>
</evidence>
<dbReference type="GO" id="GO:0044773">
    <property type="term" value="P:mitotic DNA damage checkpoint signaling"/>
    <property type="evidence" value="ECO:0007669"/>
    <property type="project" value="TreeGrafter"/>
</dbReference>
<dbReference type="PROSITE" id="PS50011">
    <property type="entry name" value="PROTEIN_KINASE_DOM"/>
    <property type="match status" value="1"/>
</dbReference>
<evidence type="ECO:0000313" key="9">
    <source>
        <dbReference type="EMBL" id="KIP06144.1"/>
    </source>
</evidence>
<keyword evidence="6" id="KW-0067">ATP-binding</keyword>
<keyword evidence="3" id="KW-0808">Transferase</keyword>
<evidence type="ECO:0000256" key="6">
    <source>
        <dbReference type="ARBA" id="ARBA00022840"/>
    </source>
</evidence>
<dbReference type="InterPro" id="IPR008271">
    <property type="entry name" value="Ser/Thr_kinase_AS"/>
</dbReference>
<dbReference type="OrthoDB" id="10020333at2759"/>
<dbReference type="GO" id="GO:0005634">
    <property type="term" value="C:nucleus"/>
    <property type="evidence" value="ECO:0007669"/>
    <property type="project" value="TreeGrafter"/>
</dbReference>
<keyword evidence="10" id="KW-1185">Reference proteome</keyword>
<feature type="domain" description="Protein kinase" evidence="8">
    <location>
        <begin position="115"/>
        <end position="435"/>
    </location>
</feature>
<accession>A0A0C3NM51</accession>
<dbReference type="InterPro" id="IPR011009">
    <property type="entry name" value="Kinase-like_dom_sf"/>
</dbReference>
<dbReference type="InterPro" id="IPR000719">
    <property type="entry name" value="Prot_kinase_dom"/>
</dbReference>
<keyword evidence="2" id="KW-0723">Serine/threonine-protein kinase</keyword>
<dbReference type="HOGENOM" id="CLU_000288_118_2_1"/>
<evidence type="ECO:0000256" key="1">
    <source>
        <dbReference type="ARBA" id="ARBA00012513"/>
    </source>
</evidence>
<protein>
    <recommendedName>
        <fullName evidence="1">non-specific serine/threonine protein kinase</fullName>
        <ecNumber evidence="1">2.7.11.1</ecNumber>
    </recommendedName>
</protein>
<feature type="compositionally biased region" description="Low complexity" evidence="7">
    <location>
        <begin position="69"/>
        <end position="84"/>
    </location>
</feature>
<proteinExistence type="predicted"/>
<feature type="compositionally biased region" description="Acidic residues" evidence="7">
    <location>
        <begin position="45"/>
        <end position="59"/>
    </location>
</feature>
<dbReference type="EMBL" id="KN840524">
    <property type="protein sequence ID" value="KIP06144.1"/>
    <property type="molecule type" value="Genomic_DNA"/>
</dbReference>
<dbReference type="EC" id="2.7.11.1" evidence="1"/>
<feature type="region of interest" description="Disordered" evidence="7">
    <location>
        <begin position="1"/>
        <end position="84"/>
    </location>
</feature>
<keyword evidence="4" id="KW-0547">Nucleotide-binding</keyword>
<dbReference type="AlphaFoldDB" id="A0A0C3NM51"/>
<gene>
    <name evidence="9" type="ORF">PHLGIDRAFT_73097</name>
</gene>
<dbReference type="Gene3D" id="1.10.510.10">
    <property type="entry name" value="Transferase(Phosphotransferase) domain 1"/>
    <property type="match status" value="1"/>
</dbReference>
<evidence type="ECO:0000259" key="8">
    <source>
        <dbReference type="PROSITE" id="PS50011"/>
    </source>
</evidence>
<dbReference type="PANTHER" id="PTHR44167:SF23">
    <property type="entry name" value="CDC7 KINASE, ISOFORM A-RELATED"/>
    <property type="match status" value="1"/>
</dbReference>
<dbReference type="PROSITE" id="PS00108">
    <property type="entry name" value="PROTEIN_KINASE_ST"/>
    <property type="match status" value="1"/>
</dbReference>
<keyword evidence="5" id="KW-0418">Kinase</keyword>
<dbReference type="Proteomes" id="UP000053257">
    <property type="component" value="Unassembled WGS sequence"/>
</dbReference>
<evidence type="ECO:0000313" key="10">
    <source>
        <dbReference type="Proteomes" id="UP000053257"/>
    </source>
</evidence>
<dbReference type="STRING" id="745531.A0A0C3NM51"/>
<sequence>MSDEGVPGIGACRIPVDDEEEEGETQVLDQDPAGSGSEGHGDVGIPEECDVENDEDDIDLDSKPEDLDAAGSSSSSAHVPSSSLSLLVKPREEQHEIQIEIADLEQVVPTLAEDYRLVDRLGSGTFSSVYKAIDIHHDIHDNSVWKRWTAELDAVASYYKRRSSGKVYVAVKRIYVTSGPERVRNELSIMEDCRGSRHTSQLITAFRHHDQVLAIMPFCRNEDFRHYYRSLPLPAVKEYFRCMLRALNDIHRRGIIHRDVKPANFLFDPRTGVGTLCDFGLASRMEPRSSSHLGACLHTGATRQHPHGKLRSVEDYDVEMVKRAQREARLKCMLPSEKVGYPERDQRPPSKANRAGTRGFRAPEVLFKCTLQTGAIDVWSAGIILLFNLTSKFPIFQANDDTEALMEIATIFGKKKMERAATLHSRVFQTNVPSI</sequence>